<gene>
    <name evidence="1" type="ORF">DSO57_1011080</name>
</gene>
<organism evidence="1 2">
    <name type="scientific">Entomophthora muscae</name>
    <dbReference type="NCBI Taxonomy" id="34485"/>
    <lineage>
        <taxon>Eukaryota</taxon>
        <taxon>Fungi</taxon>
        <taxon>Fungi incertae sedis</taxon>
        <taxon>Zoopagomycota</taxon>
        <taxon>Entomophthoromycotina</taxon>
        <taxon>Entomophthoromycetes</taxon>
        <taxon>Entomophthorales</taxon>
        <taxon>Entomophthoraceae</taxon>
        <taxon>Entomophthora</taxon>
    </lineage>
</organism>
<name>A0ACC2SJ53_9FUNG</name>
<comment type="caution">
    <text evidence="1">The sequence shown here is derived from an EMBL/GenBank/DDBJ whole genome shotgun (WGS) entry which is preliminary data.</text>
</comment>
<keyword evidence="2" id="KW-1185">Reference proteome</keyword>
<reference evidence="1" key="1">
    <citation type="submission" date="2022-04" db="EMBL/GenBank/DDBJ databases">
        <title>Genome of the entomopathogenic fungus Entomophthora muscae.</title>
        <authorList>
            <person name="Elya C."/>
            <person name="Lovett B.R."/>
            <person name="Lee E."/>
            <person name="Macias A.M."/>
            <person name="Hajek A.E."/>
            <person name="De Bivort B.L."/>
            <person name="Kasson M.T."/>
            <person name="De Fine Licht H.H."/>
            <person name="Stajich J.E."/>
        </authorList>
    </citation>
    <scope>NUCLEOTIDE SEQUENCE</scope>
    <source>
        <strain evidence="1">Berkeley</strain>
    </source>
</reference>
<dbReference type="EMBL" id="QTSX02005008">
    <property type="protein sequence ID" value="KAJ9062403.1"/>
    <property type="molecule type" value="Genomic_DNA"/>
</dbReference>
<proteinExistence type="predicted"/>
<accession>A0ACC2SJ53</accession>
<sequence length="65" mass="7431">MPTVLYFMLHDQYGTEWQNQYEKMDKVYLGLVSIPTEVSSNIKPLLILIATPFLGEVRVSRAGEV</sequence>
<evidence type="ECO:0000313" key="1">
    <source>
        <dbReference type="EMBL" id="KAJ9062403.1"/>
    </source>
</evidence>
<evidence type="ECO:0000313" key="2">
    <source>
        <dbReference type="Proteomes" id="UP001165960"/>
    </source>
</evidence>
<protein>
    <submittedName>
        <fullName evidence="1">Uncharacterized protein</fullName>
    </submittedName>
</protein>
<dbReference type="Proteomes" id="UP001165960">
    <property type="component" value="Unassembled WGS sequence"/>
</dbReference>